<reference evidence="3" key="1">
    <citation type="submission" date="2022-06" db="EMBL/GenBank/DDBJ databases">
        <title>Genome Sequence of Candolleomyces eurysporus.</title>
        <authorList>
            <person name="Buettner E."/>
        </authorList>
    </citation>
    <scope>NUCLEOTIDE SEQUENCE</scope>
    <source>
        <strain evidence="3">VTCC 930004</strain>
    </source>
</reference>
<evidence type="ECO:0000313" key="4">
    <source>
        <dbReference type="Proteomes" id="UP001140091"/>
    </source>
</evidence>
<gene>
    <name evidence="3" type="ORF">H1R20_g2851</name>
</gene>
<dbReference type="GO" id="GO:0003824">
    <property type="term" value="F:catalytic activity"/>
    <property type="evidence" value="ECO:0007669"/>
    <property type="project" value="UniProtKB-KW"/>
</dbReference>
<dbReference type="SUPFAM" id="SSF56672">
    <property type="entry name" value="DNA/RNA polymerases"/>
    <property type="match status" value="1"/>
</dbReference>
<dbReference type="Proteomes" id="UP001140091">
    <property type="component" value="Unassembled WGS sequence"/>
</dbReference>
<dbReference type="InterPro" id="IPR043502">
    <property type="entry name" value="DNA/RNA_pol_sf"/>
</dbReference>
<feature type="non-terminal residue" evidence="3">
    <location>
        <position position="450"/>
    </location>
</feature>
<organism evidence="3 4">
    <name type="scientific">Candolleomyces eurysporus</name>
    <dbReference type="NCBI Taxonomy" id="2828524"/>
    <lineage>
        <taxon>Eukaryota</taxon>
        <taxon>Fungi</taxon>
        <taxon>Dikarya</taxon>
        <taxon>Basidiomycota</taxon>
        <taxon>Agaricomycotina</taxon>
        <taxon>Agaricomycetes</taxon>
        <taxon>Agaricomycetidae</taxon>
        <taxon>Agaricales</taxon>
        <taxon>Agaricineae</taxon>
        <taxon>Psathyrellaceae</taxon>
        <taxon>Candolleomyces</taxon>
    </lineage>
</organism>
<protein>
    <recommendedName>
        <fullName evidence="2">Reverse transcriptase/retrotransposon-derived protein RNase H-like domain-containing protein</fullName>
    </recommendedName>
</protein>
<evidence type="ECO:0000256" key="1">
    <source>
        <dbReference type="ARBA" id="ARBA00023268"/>
    </source>
</evidence>
<dbReference type="EMBL" id="JANBPK010000722">
    <property type="protein sequence ID" value="KAJ2934247.1"/>
    <property type="molecule type" value="Genomic_DNA"/>
</dbReference>
<dbReference type="OrthoDB" id="3037028at2759"/>
<sequence>MGWTTSVPIFHKDITAILQPKIPHITEPFVDDVPVKGPLTRYELPGGGYETIPENPGIRRFVWEHVQDVNWVIQKMKYCGGTFSGKKTCLCMPEFTVVGHQVSYEGRKPTPDRVGVISQWGPCWDMSDVHAFLGTVGTFRVFIPDYASRAEPIQKLTRKSVKWEWGEEQDKTMADLKRAVEEAPVLKPLDVTSGQPVCLSVDTLYLAVGWYISQRDAVDPNKWNYIWFGSTLLNSTEANYSQTKRELYGIMRALKENEYTLVMAWPLVVETDAKYVQGMLQNPGVAPNVTINRWIKNVRKFYFELSHVMGKTFPANSLSRRCKQPGDLEWREFKEFLDTDPPDPITYSKKFPEDNDPLPFEEFRDQIDTRGGYLQTVSRDMVHYLLFQGVEEDEDLFSRDLEFQQLLTRLEETKRISTGFEAASVLLQAALQGEAVDLGEEDYLSNWQTS</sequence>
<dbReference type="InterPro" id="IPR050951">
    <property type="entry name" value="Retrovirus_Pol_polyprotein"/>
</dbReference>
<proteinExistence type="predicted"/>
<dbReference type="AlphaFoldDB" id="A0A9W8JGN5"/>
<name>A0A9W8JGN5_9AGAR</name>
<dbReference type="PANTHER" id="PTHR37984">
    <property type="entry name" value="PROTEIN CBG26694"/>
    <property type="match status" value="1"/>
</dbReference>
<evidence type="ECO:0000259" key="2">
    <source>
        <dbReference type="Pfam" id="PF17919"/>
    </source>
</evidence>
<comment type="caution">
    <text evidence="3">The sequence shown here is derived from an EMBL/GenBank/DDBJ whole genome shotgun (WGS) entry which is preliminary data.</text>
</comment>
<feature type="domain" description="Reverse transcriptase/retrotransposon-derived protein RNase H-like" evidence="2">
    <location>
        <begin position="165"/>
        <end position="261"/>
    </location>
</feature>
<keyword evidence="4" id="KW-1185">Reference proteome</keyword>
<keyword evidence="1" id="KW-0511">Multifunctional enzyme</keyword>
<dbReference type="Gene3D" id="3.30.70.270">
    <property type="match status" value="1"/>
</dbReference>
<dbReference type="PANTHER" id="PTHR37984:SF5">
    <property type="entry name" value="PROTEIN NYNRIN-LIKE"/>
    <property type="match status" value="1"/>
</dbReference>
<dbReference type="InterPro" id="IPR041577">
    <property type="entry name" value="RT_RNaseH_2"/>
</dbReference>
<evidence type="ECO:0000313" key="3">
    <source>
        <dbReference type="EMBL" id="KAJ2934247.1"/>
    </source>
</evidence>
<dbReference type="Pfam" id="PF17919">
    <property type="entry name" value="RT_RNaseH_2"/>
    <property type="match status" value="1"/>
</dbReference>
<accession>A0A9W8JGN5</accession>
<dbReference type="InterPro" id="IPR043128">
    <property type="entry name" value="Rev_trsase/Diguanyl_cyclase"/>
</dbReference>